<accession>A0A0K1XDK5</accession>
<dbReference type="Proteomes" id="UP000063953">
    <property type="component" value="Chromosome"/>
</dbReference>
<evidence type="ECO:0000313" key="2">
    <source>
        <dbReference type="Proteomes" id="UP000063953"/>
    </source>
</evidence>
<proteinExistence type="predicted"/>
<protein>
    <submittedName>
        <fullName evidence="1">Uncharacterized protein</fullName>
    </submittedName>
</protein>
<keyword evidence="2" id="KW-1185">Reference proteome</keyword>
<reference evidence="1 2" key="1">
    <citation type="journal article" date="2015" name="Genome Announc.">
        <title>Genome Sequences of Oblitimonas alkaliphila gen. nov. sp. nov. (Proposed), a Novel Bacterium of the Pseudomonadaceae Family.</title>
        <authorList>
            <person name="Lauer A.C."/>
            <person name="Nicholson A.C."/>
            <person name="Humrighouse B.W."/>
            <person name="Emery B."/>
            <person name="Drobish A."/>
            <person name="Juieng P."/>
            <person name="Loparev V."/>
            <person name="McQuiston J.R."/>
        </authorList>
    </citation>
    <scope>NUCLEOTIDE SEQUENCE [LARGE SCALE GENOMIC DNA]</scope>
    <source>
        <strain evidence="1 2">E5571</strain>
    </source>
</reference>
<organism evidence="1 2">
    <name type="scientific">Thiopseudomonas alkaliphila</name>
    <dbReference type="NCBI Taxonomy" id="1697053"/>
    <lineage>
        <taxon>Bacteria</taxon>
        <taxon>Pseudomonadati</taxon>
        <taxon>Pseudomonadota</taxon>
        <taxon>Gammaproteobacteria</taxon>
        <taxon>Pseudomonadales</taxon>
        <taxon>Pseudomonadaceae</taxon>
        <taxon>Thiopseudomonas</taxon>
    </lineage>
</organism>
<evidence type="ECO:0000313" key="1">
    <source>
        <dbReference type="EMBL" id="AKX59411.1"/>
    </source>
</evidence>
<dbReference type="EMBL" id="CP012365">
    <property type="protein sequence ID" value="AKX59411.1"/>
    <property type="molecule type" value="Genomic_DNA"/>
</dbReference>
<dbReference type="AlphaFoldDB" id="A0A0K1XDK5"/>
<name>A0A0K1XDK5_9GAMM</name>
<sequence>MTSACNGRKKAVFTIETEQRPNRDQLVLAPKNSALEMTAALETDKDQQTPCAKIDLLLFTGGAMARCLQDVLAK</sequence>
<gene>
    <name evidence="1" type="ORF">AKN88_05290</name>
</gene>